<protein>
    <submittedName>
        <fullName evidence="1">Uncharacterized protein</fullName>
    </submittedName>
</protein>
<dbReference type="AlphaFoldDB" id="A0A4Y7KYN5"/>
<evidence type="ECO:0000313" key="1">
    <source>
        <dbReference type="EMBL" id="RZC77877.1"/>
    </source>
</evidence>
<dbReference type="EMBL" id="CM010723">
    <property type="protein sequence ID" value="RZC77877.1"/>
    <property type="molecule type" value="Genomic_DNA"/>
</dbReference>
<organism evidence="1 2">
    <name type="scientific">Papaver somniferum</name>
    <name type="common">Opium poppy</name>
    <dbReference type="NCBI Taxonomy" id="3469"/>
    <lineage>
        <taxon>Eukaryota</taxon>
        <taxon>Viridiplantae</taxon>
        <taxon>Streptophyta</taxon>
        <taxon>Embryophyta</taxon>
        <taxon>Tracheophyta</taxon>
        <taxon>Spermatophyta</taxon>
        <taxon>Magnoliopsida</taxon>
        <taxon>Ranunculales</taxon>
        <taxon>Papaveraceae</taxon>
        <taxon>Papaveroideae</taxon>
        <taxon>Papaver</taxon>
    </lineage>
</organism>
<dbReference type="Gramene" id="RZC77877">
    <property type="protein sequence ID" value="RZC77877"/>
    <property type="gene ID" value="C5167_002047"/>
</dbReference>
<keyword evidence="2" id="KW-1185">Reference proteome</keyword>
<reference evidence="1 2" key="1">
    <citation type="journal article" date="2018" name="Science">
        <title>The opium poppy genome and morphinan production.</title>
        <authorList>
            <person name="Guo L."/>
            <person name="Winzer T."/>
            <person name="Yang X."/>
            <person name="Li Y."/>
            <person name="Ning Z."/>
            <person name="He Z."/>
            <person name="Teodor R."/>
            <person name="Lu Y."/>
            <person name="Bowser T.A."/>
            <person name="Graham I.A."/>
            <person name="Ye K."/>
        </authorList>
    </citation>
    <scope>NUCLEOTIDE SEQUENCE [LARGE SCALE GENOMIC DNA]</scope>
    <source>
        <strain evidence="2">cv. HN1</strain>
        <tissue evidence="1">Leaves</tissue>
    </source>
</reference>
<gene>
    <name evidence="1" type="ORF">C5167_002047</name>
</gene>
<dbReference type="Proteomes" id="UP000316621">
    <property type="component" value="Chromosome 9"/>
</dbReference>
<sequence length="140" mass="15607">MKQEANDGCSFDVLVRIELVGLSCAGEAEMQWKNAVCVLDSGYNEDGSGDVSNKLQLRLVLFCYENQVVQWLQMDVVDGVPIDTEVEAKARDDGRWSCYFNDAMVRITGFNVETAAAIDLHLVLVSRYGAVQKLAVLRKR</sequence>
<evidence type="ECO:0000313" key="2">
    <source>
        <dbReference type="Proteomes" id="UP000316621"/>
    </source>
</evidence>
<name>A0A4Y7KYN5_PAPSO</name>
<accession>A0A4Y7KYN5</accession>
<proteinExistence type="predicted"/>